<gene>
    <name evidence="2" type="ORF">EGW08_003943</name>
</gene>
<evidence type="ECO:0000313" key="3">
    <source>
        <dbReference type="Proteomes" id="UP000271974"/>
    </source>
</evidence>
<reference evidence="2 3" key="1">
    <citation type="submission" date="2019-01" db="EMBL/GenBank/DDBJ databases">
        <title>A draft genome assembly of the solar-powered sea slug Elysia chlorotica.</title>
        <authorList>
            <person name="Cai H."/>
            <person name="Li Q."/>
            <person name="Fang X."/>
            <person name="Li J."/>
            <person name="Curtis N.E."/>
            <person name="Altenburger A."/>
            <person name="Shibata T."/>
            <person name="Feng M."/>
            <person name="Maeda T."/>
            <person name="Schwartz J.A."/>
            <person name="Shigenobu S."/>
            <person name="Lundholm N."/>
            <person name="Nishiyama T."/>
            <person name="Yang H."/>
            <person name="Hasebe M."/>
            <person name="Li S."/>
            <person name="Pierce S.K."/>
            <person name="Wang J."/>
        </authorList>
    </citation>
    <scope>NUCLEOTIDE SEQUENCE [LARGE SCALE GENOMIC DNA]</scope>
    <source>
        <strain evidence="2">EC2010</strain>
        <tissue evidence="2">Whole organism of an adult</tissue>
    </source>
</reference>
<evidence type="ECO:0000256" key="1">
    <source>
        <dbReference type="SAM" id="SignalP"/>
    </source>
</evidence>
<organism evidence="2 3">
    <name type="scientific">Elysia chlorotica</name>
    <name type="common">Eastern emerald elysia</name>
    <name type="synonym">Sea slug</name>
    <dbReference type="NCBI Taxonomy" id="188477"/>
    <lineage>
        <taxon>Eukaryota</taxon>
        <taxon>Metazoa</taxon>
        <taxon>Spiralia</taxon>
        <taxon>Lophotrochozoa</taxon>
        <taxon>Mollusca</taxon>
        <taxon>Gastropoda</taxon>
        <taxon>Heterobranchia</taxon>
        <taxon>Euthyneura</taxon>
        <taxon>Panpulmonata</taxon>
        <taxon>Sacoglossa</taxon>
        <taxon>Placobranchoidea</taxon>
        <taxon>Plakobranchidae</taxon>
        <taxon>Elysia</taxon>
    </lineage>
</organism>
<name>A0A433U3B9_ELYCH</name>
<dbReference type="AlphaFoldDB" id="A0A433U3B9"/>
<sequence length="268" mass="29746">MVDQAAGFAPTSVKLWILNVLIIGLLAVVPGPSHAQWSDAGIVITGATNISDETPAPVTVSIRDMTPPDDEAELLPVNDPPQIYSHIERVIKVGQNVSIGCEGARDVVWEYTEKSGTEGMVYTGQTKYSPTSKLFNREIHIVNANWNFTGFYRCRYKDLSKWVTTTTTAASVVQSEYAFIGSFSNSGPDLSNPLMSDTRSAQDKLNNVQEGDGVWAAKFFLFVSDPKNPFQYEKSSFSFVTYFSPFFFNCGVTDPSFRVRYGEFDYCL</sequence>
<dbReference type="Gene3D" id="2.60.40.10">
    <property type="entry name" value="Immunoglobulins"/>
    <property type="match status" value="1"/>
</dbReference>
<keyword evidence="3" id="KW-1185">Reference proteome</keyword>
<protein>
    <recommendedName>
        <fullName evidence="4">Ig-like domain-containing protein</fullName>
    </recommendedName>
</protein>
<feature type="signal peptide" evidence="1">
    <location>
        <begin position="1"/>
        <end position="35"/>
    </location>
</feature>
<dbReference type="InterPro" id="IPR013783">
    <property type="entry name" value="Ig-like_fold"/>
</dbReference>
<keyword evidence="1" id="KW-0732">Signal</keyword>
<comment type="caution">
    <text evidence="2">The sequence shown here is derived from an EMBL/GenBank/DDBJ whole genome shotgun (WGS) entry which is preliminary data.</text>
</comment>
<proteinExistence type="predicted"/>
<dbReference type="EMBL" id="RQTK01000087">
    <property type="protein sequence ID" value="RUS88305.1"/>
    <property type="molecule type" value="Genomic_DNA"/>
</dbReference>
<evidence type="ECO:0008006" key="4">
    <source>
        <dbReference type="Google" id="ProtNLM"/>
    </source>
</evidence>
<dbReference type="InterPro" id="IPR036179">
    <property type="entry name" value="Ig-like_dom_sf"/>
</dbReference>
<dbReference type="SUPFAM" id="SSF48726">
    <property type="entry name" value="Immunoglobulin"/>
    <property type="match status" value="1"/>
</dbReference>
<accession>A0A433U3B9</accession>
<evidence type="ECO:0000313" key="2">
    <source>
        <dbReference type="EMBL" id="RUS88305.1"/>
    </source>
</evidence>
<dbReference type="Proteomes" id="UP000271974">
    <property type="component" value="Unassembled WGS sequence"/>
</dbReference>
<feature type="chain" id="PRO_5019236986" description="Ig-like domain-containing protein" evidence="1">
    <location>
        <begin position="36"/>
        <end position="268"/>
    </location>
</feature>